<name>A0ABR1WTN4_9PEZI</name>
<organism evidence="1 2">
    <name type="scientific">Apiospora phragmitis</name>
    <dbReference type="NCBI Taxonomy" id="2905665"/>
    <lineage>
        <taxon>Eukaryota</taxon>
        <taxon>Fungi</taxon>
        <taxon>Dikarya</taxon>
        <taxon>Ascomycota</taxon>
        <taxon>Pezizomycotina</taxon>
        <taxon>Sordariomycetes</taxon>
        <taxon>Xylariomycetidae</taxon>
        <taxon>Amphisphaeriales</taxon>
        <taxon>Apiosporaceae</taxon>
        <taxon>Apiospora</taxon>
    </lineage>
</organism>
<dbReference type="Proteomes" id="UP001480595">
    <property type="component" value="Unassembled WGS sequence"/>
</dbReference>
<protein>
    <submittedName>
        <fullName evidence="1">Uncharacterized protein</fullName>
    </submittedName>
</protein>
<reference evidence="1 2" key="1">
    <citation type="submission" date="2023-01" db="EMBL/GenBank/DDBJ databases">
        <title>Analysis of 21 Apiospora genomes using comparative genomics revels a genus with tremendous synthesis potential of carbohydrate active enzymes and secondary metabolites.</title>
        <authorList>
            <person name="Sorensen T."/>
        </authorList>
    </citation>
    <scope>NUCLEOTIDE SEQUENCE [LARGE SCALE GENOMIC DNA]</scope>
    <source>
        <strain evidence="1 2">CBS 135458</strain>
    </source>
</reference>
<evidence type="ECO:0000313" key="2">
    <source>
        <dbReference type="Proteomes" id="UP001480595"/>
    </source>
</evidence>
<dbReference type="GeneID" id="92085941"/>
<accession>A0ABR1WTN4</accession>
<dbReference type="EMBL" id="JAQQWL010000002">
    <property type="protein sequence ID" value="KAK8086495.1"/>
    <property type="molecule type" value="Genomic_DNA"/>
</dbReference>
<sequence length="188" mass="19587">MHPVPCTLAYTPTSGFIGPGRKNVAGSAGHRRVLTGLTDLVRHLACLLAEPAAAAGSQCVGRARRLGGAAEDTRYLIRDGAGDATRLLAQLAVAAAVRPRHHRLAAAGGRLFRALEGLRHLVCRRVQDVHRGLAEVAVPLLVGAGRQRVRDAGAVVRRGTGVAGAEAHGAGVVGLERLLHRVDDVLIA</sequence>
<proteinExistence type="predicted"/>
<gene>
    <name evidence="1" type="ORF">PG994_001469</name>
</gene>
<dbReference type="RefSeq" id="XP_066721019.1">
    <property type="nucleotide sequence ID" value="XM_066852878.1"/>
</dbReference>
<comment type="caution">
    <text evidence="1">The sequence shown here is derived from an EMBL/GenBank/DDBJ whole genome shotgun (WGS) entry which is preliminary data.</text>
</comment>
<keyword evidence="2" id="KW-1185">Reference proteome</keyword>
<evidence type="ECO:0000313" key="1">
    <source>
        <dbReference type="EMBL" id="KAK8086495.1"/>
    </source>
</evidence>